<evidence type="ECO:0000313" key="2">
    <source>
        <dbReference type="Proteomes" id="UP000664940"/>
    </source>
</evidence>
<protein>
    <submittedName>
        <fullName evidence="1">NACHT and WD repeat domain containing 2</fullName>
    </submittedName>
</protein>
<organism evidence="1 2">
    <name type="scientific">Phyllostomus discolor</name>
    <name type="common">pale spear-nosed bat</name>
    <dbReference type="NCBI Taxonomy" id="89673"/>
    <lineage>
        <taxon>Eukaryota</taxon>
        <taxon>Metazoa</taxon>
        <taxon>Chordata</taxon>
        <taxon>Craniata</taxon>
        <taxon>Vertebrata</taxon>
        <taxon>Euteleostomi</taxon>
        <taxon>Mammalia</taxon>
        <taxon>Eutheria</taxon>
        <taxon>Laurasiatheria</taxon>
        <taxon>Chiroptera</taxon>
        <taxon>Yangochiroptera</taxon>
        <taxon>Phyllostomidae</taxon>
        <taxon>Phyllostominae</taxon>
        <taxon>Phyllostomus</taxon>
    </lineage>
</organism>
<accession>A0A834EWG8</accession>
<dbReference type="AlphaFoldDB" id="A0A834EWG8"/>
<sequence length="114" mass="12017">MWSAGAGTKLPCPRDSALRRAAFSGNLTALPSHLVPAGRSVRVFISANPEGEKQSLEHLAEPSICWPSGRRSELLQDGSPTALLCPADARLLAPPPPRGLPVSRAPGTQLPIFC</sequence>
<gene>
    <name evidence="1" type="ORF">HJG60_014170</name>
</gene>
<reference evidence="1 2" key="1">
    <citation type="journal article" date="2020" name="Nature">
        <title>Six reference-quality genomes reveal evolution of bat adaptations.</title>
        <authorList>
            <person name="Jebb D."/>
            <person name="Huang Z."/>
            <person name="Pippel M."/>
            <person name="Hughes G.M."/>
            <person name="Lavrichenko K."/>
            <person name="Devanna P."/>
            <person name="Winkler S."/>
            <person name="Jermiin L.S."/>
            <person name="Skirmuntt E.C."/>
            <person name="Katzourakis A."/>
            <person name="Burkitt-Gray L."/>
            <person name="Ray D.A."/>
            <person name="Sullivan K.A.M."/>
            <person name="Roscito J.G."/>
            <person name="Kirilenko B.M."/>
            <person name="Davalos L.M."/>
            <person name="Corthals A.P."/>
            <person name="Power M.L."/>
            <person name="Jones G."/>
            <person name="Ransome R.D."/>
            <person name="Dechmann D.K.N."/>
            <person name="Locatelli A.G."/>
            <person name="Puechmaille S.J."/>
            <person name="Fedrigo O."/>
            <person name="Jarvis E.D."/>
            <person name="Hiller M."/>
            <person name="Vernes S.C."/>
            <person name="Myers E.W."/>
            <person name="Teeling E.C."/>
        </authorList>
    </citation>
    <scope>NUCLEOTIDE SEQUENCE [LARGE SCALE GENOMIC DNA]</scope>
    <source>
        <strain evidence="1">Bat1K_MPI-CBG_1</strain>
    </source>
</reference>
<dbReference type="EMBL" id="JABVXQ010000001">
    <property type="protein sequence ID" value="KAF6131871.1"/>
    <property type="molecule type" value="Genomic_DNA"/>
</dbReference>
<comment type="caution">
    <text evidence="1">The sequence shown here is derived from an EMBL/GenBank/DDBJ whole genome shotgun (WGS) entry which is preliminary data.</text>
</comment>
<evidence type="ECO:0000313" key="1">
    <source>
        <dbReference type="EMBL" id="KAF6131871.1"/>
    </source>
</evidence>
<name>A0A834EWG8_9CHIR</name>
<proteinExistence type="predicted"/>
<dbReference type="Proteomes" id="UP000664940">
    <property type="component" value="Unassembled WGS sequence"/>
</dbReference>